<proteinExistence type="predicted"/>
<evidence type="ECO:0000256" key="1">
    <source>
        <dbReference type="ARBA" id="ARBA00004141"/>
    </source>
</evidence>
<comment type="subcellular location">
    <subcellularLocation>
        <location evidence="1">Membrane</location>
        <topology evidence="1">Multi-pass membrane protein</topology>
    </subcellularLocation>
</comment>
<evidence type="ECO:0000313" key="7">
    <source>
        <dbReference type="Proteomes" id="UP000198790"/>
    </source>
</evidence>
<feature type="transmembrane region" description="Helical" evidence="5">
    <location>
        <begin position="24"/>
        <end position="45"/>
    </location>
</feature>
<feature type="transmembrane region" description="Helical" evidence="5">
    <location>
        <begin position="98"/>
        <end position="120"/>
    </location>
</feature>
<name>A0A1I0V4W7_9BACT</name>
<keyword evidence="4 5" id="KW-0472">Membrane</keyword>
<dbReference type="GO" id="GO:0009403">
    <property type="term" value="P:toxin biosynthetic process"/>
    <property type="evidence" value="ECO:0007669"/>
    <property type="project" value="InterPro"/>
</dbReference>
<evidence type="ECO:0000313" key="6">
    <source>
        <dbReference type="EMBL" id="SFA71375.1"/>
    </source>
</evidence>
<dbReference type="Proteomes" id="UP000198790">
    <property type="component" value="Unassembled WGS sequence"/>
</dbReference>
<evidence type="ECO:0000256" key="3">
    <source>
        <dbReference type="ARBA" id="ARBA00022989"/>
    </source>
</evidence>
<dbReference type="GO" id="GO:0016020">
    <property type="term" value="C:membrane"/>
    <property type="evidence" value="ECO:0007669"/>
    <property type="project" value="UniProtKB-SubCell"/>
</dbReference>
<dbReference type="PANTHER" id="PTHR37306:SF1">
    <property type="entry name" value="COLICIN V PRODUCTION PROTEIN"/>
    <property type="match status" value="1"/>
</dbReference>
<feature type="transmembrane region" description="Helical" evidence="5">
    <location>
        <begin position="65"/>
        <end position="86"/>
    </location>
</feature>
<gene>
    <name evidence="6" type="ORF">SAMN04489723_10113</name>
</gene>
<evidence type="ECO:0000256" key="5">
    <source>
        <dbReference type="SAM" id="Phobius"/>
    </source>
</evidence>
<protein>
    <submittedName>
        <fullName evidence="6">Colicin V production protein</fullName>
    </submittedName>
</protein>
<dbReference type="AlphaFoldDB" id="A0A1I0V4W7"/>
<sequence>MSAIDIIIVVILGLGTYEGYRKGFLLGVLGLFGFVIAVILGLYFMAPMNDWLAENVTEFNLGFPIFGFIVVFVLTLLFIKIAGWILKQVMDMVLLGPLDAIVGALFGAVKAAFFISLFFWQASLFKLEMPKKWTKDSEMLYFIEPIAPAIVAAIEPFFPSIEESLKKLEEVVEKIKDATTD</sequence>
<dbReference type="RefSeq" id="WP_092894132.1">
    <property type="nucleotide sequence ID" value="NZ_FOKK01000001.1"/>
</dbReference>
<reference evidence="6 7" key="1">
    <citation type="submission" date="2016-10" db="EMBL/GenBank/DDBJ databases">
        <authorList>
            <person name="de Groot N.N."/>
        </authorList>
    </citation>
    <scope>NUCLEOTIDE SEQUENCE [LARGE SCALE GENOMIC DNA]</scope>
    <source>
        <strain evidence="6 7">DSM 23399</strain>
    </source>
</reference>
<dbReference type="PANTHER" id="PTHR37306">
    <property type="entry name" value="COLICIN V PRODUCTION PROTEIN"/>
    <property type="match status" value="1"/>
</dbReference>
<keyword evidence="7" id="KW-1185">Reference proteome</keyword>
<dbReference type="Pfam" id="PF02674">
    <property type="entry name" value="Colicin_V"/>
    <property type="match status" value="1"/>
</dbReference>
<dbReference type="OrthoDB" id="9799585at2"/>
<evidence type="ECO:0000256" key="2">
    <source>
        <dbReference type="ARBA" id="ARBA00022692"/>
    </source>
</evidence>
<keyword evidence="3 5" id="KW-1133">Transmembrane helix</keyword>
<dbReference type="EMBL" id="FOKK01000001">
    <property type="protein sequence ID" value="SFA71375.1"/>
    <property type="molecule type" value="Genomic_DNA"/>
</dbReference>
<dbReference type="InterPro" id="IPR003825">
    <property type="entry name" value="Colicin-V_CvpA"/>
</dbReference>
<organism evidence="6 7">
    <name type="scientific">Algoriphagus aquimarinus</name>
    <dbReference type="NCBI Taxonomy" id="237018"/>
    <lineage>
        <taxon>Bacteria</taxon>
        <taxon>Pseudomonadati</taxon>
        <taxon>Bacteroidota</taxon>
        <taxon>Cytophagia</taxon>
        <taxon>Cytophagales</taxon>
        <taxon>Cyclobacteriaceae</taxon>
        <taxon>Algoriphagus</taxon>
    </lineage>
</organism>
<accession>A0A1I0V4W7</accession>
<keyword evidence="2 5" id="KW-0812">Transmembrane</keyword>
<dbReference type="STRING" id="237018.SAMN04489723_10113"/>
<evidence type="ECO:0000256" key="4">
    <source>
        <dbReference type="ARBA" id="ARBA00023136"/>
    </source>
</evidence>